<dbReference type="Proteomes" id="UP000285060">
    <property type="component" value="Unassembled WGS sequence"/>
</dbReference>
<gene>
    <name evidence="2" type="ORF">DYB32_007339</name>
</gene>
<evidence type="ECO:0000256" key="1">
    <source>
        <dbReference type="SAM" id="Coils"/>
    </source>
</evidence>
<feature type="coiled-coil region" evidence="1">
    <location>
        <begin position="46"/>
        <end position="73"/>
    </location>
</feature>
<organism evidence="2 3">
    <name type="scientific">Aphanomyces invadans</name>
    <dbReference type="NCBI Taxonomy" id="157072"/>
    <lineage>
        <taxon>Eukaryota</taxon>
        <taxon>Sar</taxon>
        <taxon>Stramenopiles</taxon>
        <taxon>Oomycota</taxon>
        <taxon>Saprolegniomycetes</taxon>
        <taxon>Saprolegniales</taxon>
        <taxon>Verrucalvaceae</taxon>
        <taxon>Aphanomyces</taxon>
    </lineage>
</organism>
<keyword evidence="1" id="KW-0175">Coiled coil</keyword>
<accession>A0A418AP77</accession>
<evidence type="ECO:0000313" key="3">
    <source>
        <dbReference type="Proteomes" id="UP000285060"/>
    </source>
</evidence>
<feature type="coiled-coil region" evidence="1">
    <location>
        <begin position="103"/>
        <end position="154"/>
    </location>
</feature>
<evidence type="ECO:0000313" key="2">
    <source>
        <dbReference type="EMBL" id="RHY26730.1"/>
    </source>
</evidence>
<keyword evidence="3" id="KW-1185">Reference proteome</keyword>
<reference evidence="2 3" key="1">
    <citation type="submission" date="2018-08" db="EMBL/GenBank/DDBJ databases">
        <title>Aphanomyces genome sequencing and annotation.</title>
        <authorList>
            <person name="Minardi D."/>
            <person name="Oidtmann B."/>
            <person name="Van Der Giezen M."/>
            <person name="Studholme D.J."/>
        </authorList>
    </citation>
    <scope>NUCLEOTIDE SEQUENCE [LARGE SCALE GENOMIC DNA]</scope>
    <source>
        <strain evidence="2 3">NJM0002</strain>
    </source>
</reference>
<comment type="caution">
    <text evidence="2">The sequence shown here is derived from an EMBL/GenBank/DDBJ whole genome shotgun (WGS) entry which is preliminary data.</text>
</comment>
<proteinExistence type="predicted"/>
<name>A0A418AP77_9STRA</name>
<sequence>MMARNSTAGNCMRIDGFSRKALKGKKATQRFHAQKETEKTVLLDELVALIDDNKVLKEEHQAVEEAAKDTKANATALIREEAIQRASKRTINNGEVDGSSTSKKKAFVDLQNAEIRLEQQKLEYKTKKLEADIHEQAEARKKRAEMREMELKKHADMMELIRLSLAKINHS</sequence>
<protein>
    <submittedName>
        <fullName evidence="2">Uncharacterized protein</fullName>
    </submittedName>
</protein>
<dbReference type="VEuPathDB" id="FungiDB:H310_00707"/>
<dbReference type="AlphaFoldDB" id="A0A418AP77"/>
<dbReference type="EMBL" id="QUSY01000924">
    <property type="protein sequence ID" value="RHY26730.1"/>
    <property type="molecule type" value="Genomic_DNA"/>
</dbReference>